<feature type="domain" description="DUF58" evidence="1">
    <location>
        <begin position="41"/>
        <end position="214"/>
    </location>
</feature>
<accession>A0ABS7SAC1</accession>
<evidence type="ECO:0000313" key="3">
    <source>
        <dbReference type="Proteomes" id="UP000826651"/>
    </source>
</evidence>
<organism evidence="2 3">
    <name type="scientific">Occultella gossypii</name>
    <dbReference type="NCBI Taxonomy" id="2800820"/>
    <lineage>
        <taxon>Bacteria</taxon>
        <taxon>Bacillati</taxon>
        <taxon>Actinomycetota</taxon>
        <taxon>Actinomycetes</taxon>
        <taxon>Micrococcales</taxon>
        <taxon>Ruaniaceae</taxon>
        <taxon>Occultella</taxon>
    </lineage>
</organism>
<keyword evidence="3" id="KW-1185">Reference proteome</keyword>
<dbReference type="PANTHER" id="PTHR33608">
    <property type="entry name" value="BLL2464 PROTEIN"/>
    <property type="match status" value="1"/>
</dbReference>
<reference evidence="2 3" key="1">
    <citation type="submission" date="2021-04" db="EMBL/GenBank/DDBJ databases">
        <title>Ruania sp. nov., isolated from sandy soil of mangrove forest.</title>
        <authorList>
            <person name="Ge X."/>
            <person name="Huang R."/>
            <person name="Liu W."/>
        </authorList>
    </citation>
    <scope>NUCLEOTIDE SEQUENCE [LARGE SCALE GENOMIC DNA]</scope>
    <source>
        <strain evidence="2 3">N2-46</strain>
    </source>
</reference>
<dbReference type="InterPro" id="IPR002881">
    <property type="entry name" value="DUF58"/>
</dbReference>
<dbReference type="PANTHER" id="PTHR33608:SF6">
    <property type="entry name" value="BLL2464 PROTEIN"/>
    <property type="match status" value="1"/>
</dbReference>
<gene>
    <name evidence="2" type="ORF">KCQ71_14115</name>
</gene>
<protein>
    <submittedName>
        <fullName evidence="2">DUF58 domain-containing protein</fullName>
    </submittedName>
</protein>
<dbReference type="Pfam" id="PF01882">
    <property type="entry name" value="DUF58"/>
    <property type="match status" value="1"/>
</dbReference>
<evidence type="ECO:0000313" key="2">
    <source>
        <dbReference type="EMBL" id="MBZ2197296.1"/>
    </source>
</evidence>
<proteinExistence type="predicted"/>
<evidence type="ECO:0000259" key="1">
    <source>
        <dbReference type="Pfam" id="PF01882"/>
    </source>
</evidence>
<dbReference type="RefSeq" id="WP_223406957.1">
    <property type="nucleotide sequence ID" value="NZ_JAGSHT010000013.1"/>
</dbReference>
<sequence length="295" mass="32243">MSSLLVEVRTKMSIHAHEKVRGLLAGEYASVHKGRSMDFDDLREYQRGDDVKDIDWKATARSGHVLLKRYVAVKKHNVLLVVDTGRTMSATAAGGGNKRDVAVLTTGVMGHVATQHGDLVGLACGDADGVTYLPLHGTSGHLESLLQRIHARIRTDGAAQDLLGLLDSVRRAITRRMIVLIVTDEVELGPAHEEVLRRLRVQHEVLWLTISDALLTDDRFAGRDLLDVDELEGLPAALRDDPQLRREHAAALAAARGGRDALLRRVGIAAERIGSDAEVIPAVFRLLEKQRAARG</sequence>
<comment type="caution">
    <text evidence="2">The sequence shown here is derived from an EMBL/GenBank/DDBJ whole genome shotgun (WGS) entry which is preliminary data.</text>
</comment>
<dbReference type="Proteomes" id="UP000826651">
    <property type="component" value="Unassembled WGS sequence"/>
</dbReference>
<dbReference type="EMBL" id="JAGSHT010000013">
    <property type="protein sequence ID" value="MBZ2197296.1"/>
    <property type="molecule type" value="Genomic_DNA"/>
</dbReference>
<name>A0ABS7SAC1_9MICO</name>